<feature type="transmembrane region" description="Helical" evidence="1">
    <location>
        <begin position="211"/>
        <end position="232"/>
    </location>
</feature>
<sequence length="250" mass="25513">MQSIHLFPVFLIGLFGSVHCAGMCGGIVSAFSMAPPAVRAFPVPVATRGAPRVPARVLSYNAGRIASYMMAGALAGGLANGARTLAGLGGLQTAGYWLANLMLVALGLHLMDAWRGLAHVETIGGGLWRRLKPLGARLQPLDGAGKLFGLGVLWGWLPCGMVYSVLVTAMLSGSAASGAAVMLAFGLGTLPMLVTMGVAGARLRAAMQRRAVRVAAGLLVLGFGLAGVARAATGGQAHWLDLFCIPGLAP</sequence>
<feature type="transmembrane region" description="Helical" evidence="1">
    <location>
        <begin position="177"/>
        <end position="199"/>
    </location>
</feature>
<dbReference type="EMBL" id="JAJHPV010000014">
    <property type="protein sequence ID" value="MCC6072256.1"/>
    <property type="molecule type" value="Genomic_DNA"/>
</dbReference>
<dbReference type="InterPro" id="IPR039447">
    <property type="entry name" value="UreH-like_TM_dom"/>
</dbReference>
<keyword evidence="1" id="KW-0472">Membrane</keyword>
<dbReference type="PANTHER" id="PTHR42208">
    <property type="entry name" value="HEAVY METAL TRANSPORTER-RELATED"/>
    <property type="match status" value="1"/>
</dbReference>
<protein>
    <submittedName>
        <fullName evidence="3">Sulfite exporter TauE/SafE family protein</fullName>
    </submittedName>
</protein>
<keyword evidence="4" id="KW-1185">Reference proteome</keyword>
<reference evidence="3 4" key="1">
    <citation type="submission" date="2021-11" db="EMBL/GenBank/DDBJ databases">
        <authorList>
            <person name="Huq M.A."/>
        </authorList>
    </citation>
    <scope>NUCLEOTIDE SEQUENCE [LARGE SCALE GENOMIC DNA]</scope>
    <source>
        <strain evidence="3 4">MAHUQ-52</strain>
    </source>
</reference>
<dbReference type="Proteomes" id="UP001198701">
    <property type="component" value="Unassembled WGS sequence"/>
</dbReference>
<dbReference type="PANTHER" id="PTHR42208:SF1">
    <property type="entry name" value="HEAVY METAL TRANSPORTER"/>
    <property type="match status" value="1"/>
</dbReference>
<evidence type="ECO:0000256" key="1">
    <source>
        <dbReference type="SAM" id="Phobius"/>
    </source>
</evidence>
<dbReference type="Pfam" id="PF13386">
    <property type="entry name" value="DsbD_2"/>
    <property type="match status" value="1"/>
</dbReference>
<dbReference type="RefSeq" id="WP_229433146.1">
    <property type="nucleotide sequence ID" value="NZ_JAJHPV010000014.1"/>
</dbReference>
<evidence type="ECO:0000259" key="2">
    <source>
        <dbReference type="Pfam" id="PF13386"/>
    </source>
</evidence>
<organism evidence="3 4">
    <name type="scientific">Massilia agrisoli</name>
    <dbReference type="NCBI Taxonomy" id="2892444"/>
    <lineage>
        <taxon>Bacteria</taxon>
        <taxon>Pseudomonadati</taxon>
        <taxon>Pseudomonadota</taxon>
        <taxon>Betaproteobacteria</taxon>
        <taxon>Burkholderiales</taxon>
        <taxon>Oxalobacteraceae</taxon>
        <taxon>Telluria group</taxon>
        <taxon>Massilia</taxon>
    </lineage>
</organism>
<evidence type="ECO:0000313" key="4">
    <source>
        <dbReference type="Proteomes" id="UP001198701"/>
    </source>
</evidence>
<evidence type="ECO:0000313" key="3">
    <source>
        <dbReference type="EMBL" id="MCC6072256.1"/>
    </source>
</evidence>
<accession>A0ABS8IWD7</accession>
<keyword evidence="1" id="KW-0812">Transmembrane</keyword>
<keyword evidence="1" id="KW-1133">Transmembrane helix</keyword>
<feature type="transmembrane region" description="Helical" evidence="1">
    <location>
        <begin position="147"/>
        <end position="171"/>
    </location>
</feature>
<gene>
    <name evidence="3" type="ORF">LMJ30_14995</name>
</gene>
<feature type="transmembrane region" description="Helical" evidence="1">
    <location>
        <begin position="94"/>
        <end position="111"/>
    </location>
</feature>
<proteinExistence type="predicted"/>
<name>A0ABS8IWD7_9BURK</name>
<comment type="caution">
    <text evidence="3">The sequence shown here is derived from an EMBL/GenBank/DDBJ whole genome shotgun (WGS) entry which is preliminary data.</text>
</comment>
<feature type="domain" description="Urease accessory protein UreH-like transmembrane" evidence="2">
    <location>
        <begin position="9"/>
        <end position="224"/>
    </location>
</feature>